<dbReference type="RefSeq" id="WP_194214620.1">
    <property type="nucleotide sequence ID" value="NZ_CP061205.1"/>
</dbReference>
<feature type="transmembrane region" description="Helical" evidence="8">
    <location>
        <begin position="58"/>
        <end position="87"/>
    </location>
</feature>
<evidence type="ECO:0000256" key="3">
    <source>
        <dbReference type="ARBA" id="ARBA00004856"/>
    </source>
</evidence>
<feature type="transmembrane region" description="Helical" evidence="8">
    <location>
        <begin position="147"/>
        <end position="167"/>
    </location>
</feature>
<comment type="function">
    <text evidence="1">May be specifically involved in the processing, transport, and/or maturation of the MADH beta-subunit.</text>
</comment>
<keyword evidence="7 8" id="KW-0472">Membrane</keyword>
<proteinExistence type="predicted"/>
<dbReference type="Proteomes" id="UP001595444">
    <property type="component" value="Unassembled WGS sequence"/>
</dbReference>
<comment type="subcellular location">
    <subcellularLocation>
        <location evidence="2">Membrane</location>
        <topology evidence="2">Multi-pass membrane protein</topology>
    </subcellularLocation>
</comment>
<dbReference type="Pfam" id="PF07291">
    <property type="entry name" value="MauE"/>
    <property type="match status" value="1"/>
</dbReference>
<evidence type="ECO:0000256" key="4">
    <source>
        <dbReference type="ARBA" id="ARBA00019078"/>
    </source>
</evidence>
<keyword evidence="11" id="KW-1185">Reference proteome</keyword>
<dbReference type="EMBL" id="JBHRSL010000007">
    <property type="protein sequence ID" value="MFC3052081.1"/>
    <property type="molecule type" value="Genomic_DNA"/>
</dbReference>
<evidence type="ECO:0000256" key="7">
    <source>
        <dbReference type="ARBA" id="ARBA00023136"/>
    </source>
</evidence>
<keyword evidence="6 8" id="KW-1133">Transmembrane helix</keyword>
<evidence type="ECO:0000256" key="6">
    <source>
        <dbReference type="ARBA" id="ARBA00022989"/>
    </source>
</evidence>
<name>A0ABV7D5A1_9PROT</name>
<evidence type="ECO:0000313" key="11">
    <source>
        <dbReference type="Proteomes" id="UP001595444"/>
    </source>
</evidence>
<protein>
    <recommendedName>
        <fullName evidence="4">Methylamine utilization protein MauE</fullName>
    </recommendedName>
</protein>
<evidence type="ECO:0000256" key="1">
    <source>
        <dbReference type="ARBA" id="ARBA00003475"/>
    </source>
</evidence>
<accession>A0ABV7D5A1</accession>
<gene>
    <name evidence="10" type="ORF">ACFOKA_09195</name>
</gene>
<keyword evidence="5 8" id="KW-0812">Transmembrane</keyword>
<evidence type="ECO:0000256" key="5">
    <source>
        <dbReference type="ARBA" id="ARBA00022692"/>
    </source>
</evidence>
<comment type="pathway">
    <text evidence="3">One-carbon metabolism; methylamine degradation.</text>
</comment>
<evidence type="ECO:0000259" key="9">
    <source>
        <dbReference type="Pfam" id="PF07291"/>
    </source>
</evidence>
<reference evidence="11" key="1">
    <citation type="journal article" date="2019" name="Int. J. Syst. Evol. Microbiol.">
        <title>The Global Catalogue of Microorganisms (GCM) 10K type strain sequencing project: providing services to taxonomists for standard genome sequencing and annotation.</title>
        <authorList>
            <consortium name="The Broad Institute Genomics Platform"/>
            <consortium name="The Broad Institute Genome Sequencing Center for Infectious Disease"/>
            <person name="Wu L."/>
            <person name="Ma J."/>
        </authorList>
    </citation>
    <scope>NUCLEOTIDE SEQUENCE [LARGE SCALE GENOMIC DNA]</scope>
    <source>
        <strain evidence="11">KCTC 62164</strain>
    </source>
</reference>
<feature type="domain" description="Methylamine utilisation protein MauE" evidence="9">
    <location>
        <begin position="5"/>
        <end position="131"/>
    </location>
</feature>
<evidence type="ECO:0000256" key="2">
    <source>
        <dbReference type="ARBA" id="ARBA00004141"/>
    </source>
</evidence>
<feature type="transmembrane region" description="Helical" evidence="8">
    <location>
        <begin position="117"/>
        <end position="135"/>
    </location>
</feature>
<sequence>MDLVLVISAKLFLAAVLAIGALKKLNSLGTFETALKGFSLIPNALSRPLAYGVPFSEAAIAIALLVPVISYSAALAALGLMVLYAALMMVALTQSSNPFDCGCNWGKAKTSAHPFMLIRNGILLVAALVAAAPQTTRALGWFDGMNIFFSVAALLALYATLEALLALPSFQHRRHS</sequence>
<organism evidence="10 11">
    <name type="scientific">Kordiimonas pumila</name>
    <dbReference type="NCBI Taxonomy" id="2161677"/>
    <lineage>
        <taxon>Bacteria</taxon>
        <taxon>Pseudomonadati</taxon>
        <taxon>Pseudomonadota</taxon>
        <taxon>Alphaproteobacteria</taxon>
        <taxon>Kordiimonadales</taxon>
        <taxon>Kordiimonadaceae</taxon>
        <taxon>Kordiimonas</taxon>
    </lineage>
</organism>
<dbReference type="InterPro" id="IPR009908">
    <property type="entry name" value="Methylamine_util_MauE"/>
</dbReference>
<evidence type="ECO:0000256" key="8">
    <source>
        <dbReference type="SAM" id="Phobius"/>
    </source>
</evidence>
<comment type="caution">
    <text evidence="10">The sequence shown here is derived from an EMBL/GenBank/DDBJ whole genome shotgun (WGS) entry which is preliminary data.</text>
</comment>
<evidence type="ECO:0000313" key="10">
    <source>
        <dbReference type="EMBL" id="MFC3052081.1"/>
    </source>
</evidence>